<evidence type="ECO:0000313" key="3">
    <source>
        <dbReference type="Proteomes" id="UP001227101"/>
    </source>
</evidence>
<accession>A0ABY8XKV9</accession>
<feature type="region of interest" description="Disordered" evidence="1">
    <location>
        <begin position="288"/>
        <end position="316"/>
    </location>
</feature>
<dbReference type="EMBL" id="CP127173">
    <property type="protein sequence ID" value="WIV56259.1"/>
    <property type="molecule type" value="Genomic_DNA"/>
</dbReference>
<proteinExistence type="predicted"/>
<evidence type="ECO:0000313" key="2">
    <source>
        <dbReference type="EMBL" id="WIV56259.1"/>
    </source>
</evidence>
<evidence type="ECO:0000256" key="1">
    <source>
        <dbReference type="SAM" id="MobiDB-lite"/>
    </source>
</evidence>
<dbReference type="Proteomes" id="UP001227101">
    <property type="component" value="Chromosome"/>
</dbReference>
<name>A0ABY8XKV9_9PSEU</name>
<reference evidence="2 3" key="1">
    <citation type="submission" date="2023-06" db="EMBL/GenBank/DDBJ databases">
        <authorList>
            <person name="Oyuntsetseg B."/>
            <person name="Kim S.B."/>
        </authorList>
    </citation>
    <scope>NUCLEOTIDE SEQUENCE [LARGE SCALE GENOMIC DNA]</scope>
    <source>
        <strain evidence="2 3">2-2</strain>
    </source>
</reference>
<dbReference type="RefSeq" id="WP_285453359.1">
    <property type="nucleotide sequence ID" value="NZ_CP127173.1"/>
</dbReference>
<keyword evidence="3" id="KW-1185">Reference proteome</keyword>
<feature type="compositionally biased region" description="Basic residues" evidence="1">
    <location>
        <begin position="288"/>
        <end position="310"/>
    </location>
</feature>
<sequence>MIMSVVNPADLRAARRRWTRPAPISKVNQAAGLHETNELRSEAVFTRISGLLDQSGGEPRLHGMLKSLAEADTGDPNVPVPMYVDIWKIDIDAPNDKEFRSGELITALDWNAYSILAGSARKDPKPELVVEQFFHHADVLTGQDVGAVPPHAETVREELEVISGGWVERALDRIEEARIRRPHQRATDDGTTFRVWADLFDHFNTDSALWEESWTSGGAARERFEDLRRWYDGKGMLDNYRLSALEQLSNCLAGFAAVIHGARFDLDNLMGVCVDRVRAWNNAVVERRRSRHRGDRPRQGPHRRRRHQRDHRGIEPLEEDRHVRAVRLHAIRDSFPAAPTW</sequence>
<gene>
    <name evidence="2" type="ORF">QP939_46955</name>
</gene>
<protein>
    <submittedName>
        <fullName evidence="2">Uncharacterized protein</fullName>
    </submittedName>
</protein>
<organism evidence="2 3">
    <name type="scientific">Amycolatopsis nalaikhensis</name>
    <dbReference type="NCBI Taxonomy" id="715472"/>
    <lineage>
        <taxon>Bacteria</taxon>
        <taxon>Bacillati</taxon>
        <taxon>Actinomycetota</taxon>
        <taxon>Actinomycetes</taxon>
        <taxon>Pseudonocardiales</taxon>
        <taxon>Pseudonocardiaceae</taxon>
        <taxon>Amycolatopsis</taxon>
    </lineage>
</organism>